<feature type="transmembrane region" description="Helical" evidence="1">
    <location>
        <begin position="264"/>
        <end position="284"/>
    </location>
</feature>
<accession>A0A963Z3M1</accession>
<feature type="transmembrane region" description="Helical" evidence="1">
    <location>
        <begin position="296"/>
        <end position="317"/>
    </location>
</feature>
<feature type="transmembrane region" description="Helical" evidence="1">
    <location>
        <begin position="200"/>
        <end position="217"/>
    </location>
</feature>
<evidence type="ECO:0000313" key="2">
    <source>
        <dbReference type="EMBL" id="MCB8881916.1"/>
    </source>
</evidence>
<feature type="transmembrane region" description="Helical" evidence="1">
    <location>
        <begin position="101"/>
        <end position="119"/>
    </location>
</feature>
<feature type="transmembrane region" description="Helical" evidence="1">
    <location>
        <begin position="151"/>
        <end position="166"/>
    </location>
</feature>
<feature type="transmembrane region" description="Helical" evidence="1">
    <location>
        <begin position="71"/>
        <end position="89"/>
    </location>
</feature>
<evidence type="ECO:0000256" key="1">
    <source>
        <dbReference type="SAM" id="Phobius"/>
    </source>
</evidence>
<keyword evidence="1" id="KW-0812">Transmembrane</keyword>
<comment type="caution">
    <text evidence="2">The sequence shown here is derived from an EMBL/GenBank/DDBJ whole genome shotgun (WGS) entry which is preliminary data.</text>
</comment>
<organism evidence="2 3">
    <name type="scientific">Acidisoma cellulosilyticum</name>
    <dbReference type="NCBI Taxonomy" id="2802395"/>
    <lineage>
        <taxon>Bacteria</taxon>
        <taxon>Pseudomonadati</taxon>
        <taxon>Pseudomonadota</taxon>
        <taxon>Alphaproteobacteria</taxon>
        <taxon>Acetobacterales</taxon>
        <taxon>Acidocellaceae</taxon>
        <taxon>Acidisoma</taxon>
    </lineage>
</organism>
<feature type="transmembrane region" description="Helical" evidence="1">
    <location>
        <begin position="349"/>
        <end position="369"/>
    </location>
</feature>
<evidence type="ECO:0000313" key="3">
    <source>
        <dbReference type="Proteomes" id="UP000721844"/>
    </source>
</evidence>
<feature type="transmembrane region" description="Helical" evidence="1">
    <location>
        <begin position="323"/>
        <end position="342"/>
    </location>
</feature>
<dbReference type="Proteomes" id="UP000721844">
    <property type="component" value="Unassembled WGS sequence"/>
</dbReference>
<protein>
    <submittedName>
        <fullName evidence="2">Glucosyltransferase domain-containing protein</fullName>
    </submittedName>
</protein>
<feature type="transmembrane region" description="Helical" evidence="1">
    <location>
        <begin position="125"/>
        <end position="144"/>
    </location>
</feature>
<dbReference type="RefSeq" id="WP_227308569.1">
    <property type="nucleotide sequence ID" value="NZ_JAESVA010000005.1"/>
</dbReference>
<proteinExistence type="predicted"/>
<keyword evidence="1" id="KW-1133">Transmembrane helix</keyword>
<dbReference type="AlphaFoldDB" id="A0A963Z3M1"/>
<name>A0A963Z3M1_9PROT</name>
<keyword evidence="1" id="KW-0472">Membrane</keyword>
<dbReference type="Pfam" id="PF14264">
    <property type="entry name" value="Glucos_trans_II"/>
    <property type="match status" value="1"/>
</dbReference>
<gene>
    <name evidence="2" type="ORF">ACELLULO517_16855</name>
</gene>
<sequence length="495" mass="54516">MDEFYKAHKSLLIGCLLAALFVYGYPLTNFALHIDEENGAVFGTVFNNISIGRWGTSLIHSTILRGPVLPFFMPAISLAFLVAAAIGTAKIIGNGGFSEKFLALLYIAFPQFAYQLEFLNQTESVALGLLAATVAFGCIVRTAGNANQGNFRYYIISVVLVVFAISTYQSLVLIVPALCALSALSLVLEDAPNRRIVREIGISLAVTIVSLIIYHFITKFLQFALHVPASDYLDAVVGWHHGSWSHAFQNGTGSLWKDVSGGDYFGESIYATVFIPGIMILVQYWKRKPSLSRKALAFGLVLFGIASPFAMVLLLGMQEPPRTFVASAVIFSGFWTLGFRSIGWRKSWAWVIVACCLLYGSFHVTRLFFADTMAYRSDLLLGNRIVSAIYDREPAFDETKTPVYFCGVYAVPNFWRKNHYDVFGGSFFSWDVDDSIRISSFLTVNGIANVKLATDADKDRVQSKLPFLPAWPNPNAISDIDGVLVVKLGPTCGNP</sequence>
<reference evidence="2 3" key="1">
    <citation type="journal article" date="2021" name="Microorganisms">
        <title>Acidisoma silvae sp. nov. and Acidisomacellulosilytica sp. nov., Two Acidophilic Bacteria Isolated from Decaying Wood, Hydrolyzing Cellulose and Producing Poly-3-hydroxybutyrate.</title>
        <authorList>
            <person name="Mieszkin S."/>
            <person name="Pouder E."/>
            <person name="Uroz S."/>
            <person name="Simon-Colin C."/>
            <person name="Alain K."/>
        </authorList>
    </citation>
    <scope>NUCLEOTIDE SEQUENCE [LARGE SCALE GENOMIC DNA]</scope>
    <source>
        <strain evidence="2 3">HW T5.17</strain>
    </source>
</reference>
<dbReference type="InterPro" id="IPR025686">
    <property type="entry name" value="Glucos_trans_II"/>
</dbReference>
<dbReference type="EMBL" id="JAESVA010000005">
    <property type="protein sequence ID" value="MCB8881916.1"/>
    <property type="molecule type" value="Genomic_DNA"/>
</dbReference>
<keyword evidence="3" id="KW-1185">Reference proteome</keyword>